<feature type="non-terminal residue" evidence="2">
    <location>
        <position position="1"/>
    </location>
</feature>
<feature type="domain" description="Xylose isomerase-like TIM barrel" evidence="1">
    <location>
        <begin position="49"/>
        <end position="229"/>
    </location>
</feature>
<dbReference type="PANTHER" id="PTHR12110:SF41">
    <property type="entry name" value="INOSOSE DEHYDRATASE"/>
    <property type="match status" value="1"/>
</dbReference>
<evidence type="ECO:0000313" key="2">
    <source>
        <dbReference type="EMBL" id="MFD1047912.1"/>
    </source>
</evidence>
<dbReference type="PANTHER" id="PTHR12110">
    <property type="entry name" value="HYDROXYPYRUVATE ISOMERASE"/>
    <property type="match status" value="1"/>
</dbReference>
<dbReference type="SUPFAM" id="SSF51658">
    <property type="entry name" value="Xylose isomerase-like"/>
    <property type="match status" value="1"/>
</dbReference>
<keyword evidence="2" id="KW-0413">Isomerase</keyword>
<proteinExistence type="predicted"/>
<comment type="caution">
    <text evidence="2">The sequence shown here is derived from an EMBL/GenBank/DDBJ whole genome shotgun (WGS) entry which is preliminary data.</text>
</comment>
<name>A0ABW3MBK9_9PSEU</name>
<dbReference type="InterPro" id="IPR013022">
    <property type="entry name" value="Xyl_isomerase-like_TIM-brl"/>
</dbReference>
<evidence type="ECO:0000313" key="3">
    <source>
        <dbReference type="Proteomes" id="UP001597045"/>
    </source>
</evidence>
<dbReference type="InterPro" id="IPR050312">
    <property type="entry name" value="IolE/XylAMocC-like"/>
</dbReference>
<dbReference type="Gene3D" id="3.20.20.150">
    <property type="entry name" value="Divalent-metal-dependent TIM barrel enzymes"/>
    <property type="match status" value="1"/>
</dbReference>
<protein>
    <submittedName>
        <fullName evidence="2">Sugar phosphate isomerase/epimerase family protein</fullName>
    </submittedName>
</protein>
<dbReference type="InterPro" id="IPR036237">
    <property type="entry name" value="Xyl_isomerase-like_sf"/>
</dbReference>
<dbReference type="EMBL" id="JBHTIS010001307">
    <property type="protein sequence ID" value="MFD1047912.1"/>
    <property type="molecule type" value="Genomic_DNA"/>
</dbReference>
<dbReference type="GO" id="GO:0016853">
    <property type="term" value="F:isomerase activity"/>
    <property type="evidence" value="ECO:0007669"/>
    <property type="project" value="UniProtKB-KW"/>
</dbReference>
<gene>
    <name evidence="2" type="ORF">ACFQ1S_21415</name>
</gene>
<evidence type="ECO:0000259" key="1">
    <source>
        <dbReference type="Pfam" id="PF01261"/>
    </source>
</evidence>
<sequence length="254" mass="28427">TADEVHSVDPNHIGIQLYTVRDIMATDPQGTLTALGRIGYATVGVSGLYGNSPENFRSWMDNAGLRAVLTHTSWDAMNANATRELEIARTLGVRYVVVPSLPASLRTVAGYRQVAAAFTRWGALCRSSGFKFLFHNHNVDFVKSDGKVLYDILLEETDPRFVNFELDLYWIITGGYDPVPYFERFPGRFPVFHVKDRAANGSFEDLGRGTIDFPRIFARHAQSGVREYVVEHDQPPNALVTATRGHDYLVGVRF</sequence>
<keyword evidence="3" id="KW-1185">Reference proteome</keyword>
<dbReference type="Proteomes" id="UP001597045">
    <property type="component" value="Unassembled WGS sequence"/>
</dbReference>
<organism evidence="2 3">
    <name type="scientific">Kibdelosporangium lantanae</name>
    <dbReference type="NCBI Taxonomy" id="1497396"/>
    <lineage>
        <taxon>Bacteria</taxon>
        <taxon>Bacillati</taxon>
        <taxon>Actinomycetota</taxon>
        <taxon>Actinomycetes</taxon>
        <taxon>Pseudonocardiales</taxon>
        <taxon>Pseudonocardiaceae</taxon>
        <taxon>Kibdelosporangium</taxon>
    </lineage>
</organism>
<reference evidence="3" key="1">
    <citation type="journal article" date="2019" name="Int. J. Syst. Evol. Microbiol.">
        <title>The Global Catalogue of Microorganisms (GCM) 10K type strain sequencing project: providing services to taxonomists for standard genome sequencing and annotation.</title>
        <authorList>
            <consortium name="The Broad Institute Genomics Platform"/>
            <consortium name="The Broad Institute Genome Sequencing Center for Infectious Disease"/>
            <person name="Wu L."/>
            <person name="Ma J."/>
        </authorList>
    </citation>
    <scope>NUCLEOTIDE SEQUENCE [LARGE SCALE GENOMIC DNA]</scope>
    <source>
        <strain evidence="3">JCM 31486</strain>
    </source>
</reference>
<dbReference type="Pfam" id="PF01261">
    <property type="entry name" value="AP_endonuc_2"/>
    <property type="match status" value="1"/>
</dbReference>
<accession>A0ABW3MBK9</accession>